<accession>A0AAV4LPR3</accession>
<gene>
    <name evidence="2" type="ORF">BcabD6B2_09200</name>
</gene>
<evidence type="ECO:0000313" key="2">
    <source>
        <dbReference type="EMBL" id="GIX61485.1"/>
    </source>
</evidence>
<dbReference type="GeneID" id="94192968"/>
<feature type="region of interest" description="Disordered" evidence="1">
    <location>
        <begin position="147"/>
        <end position="174"/>
    </location>
</feature>
<evidence type="ECO:0000256" key="1">
    <source>
        <dbReference type="SAM" id="MobiDB-lite"/>
    </source>
</evidence>
<dbReference type="EMBL" id="BPLF01000001">
    <property type="protein sequence ID" value="GIX61485.1"/>
    <property type="molecule type" value="Genomic_DNA"/>
</dbReference>
<name>A0AAV4LPR3_BABCB</name>
<evidence type="ECO:0000313" key="3">
    <source>
        <dbReference type="Proteomes" id="UP001497744"/>
    </source>
</evidence>
<sequence>MADSLSDVRDDKRDPMDARSRMISLTSLVNLLALLPMPCGTSLAIAASLPAALAASLAVLGASSTSTGCVPVSSPVSRRRPSEDPATVAGVALLDASGPPQLTVILSDRTGAFAAEGATRAFGGPAATVIALAGALPAPLRETRRLGATTPPPAAFFATTDLGRGGGKGGPLPT</sequence>
<organism evidence="2 3">
    <name type="scientific">Babesia caballi</name>
    <dbReference type="NCBI Taxonomy" id="5871"/>
    <lineage>
        <taxon>Eukaryota</taxon>
        <taxon>Sar</taxon>
        <taxon>Alveolata</taxon>
        <taxon>Apicomplexa</taxon>
        <taxon>Aconoidasida</taxon>
        <taxon>Piroplasmida</taxon>
        <taxon>Babesiidae</taxon>
        <taxon>Babesia</taxon>
    </lineage>
</organism>
<reference evidence="2 3" key="1">
    <citation type="submission" date="2021-06" db="EMBL/GenBank/DDBJ databases">
        <title>Genome sequence of Babesia caballi.</title>
        <authorList>
            <person name="Yamagishi J."/>
            <person name="Kidaka T."/>
            <person name="Ochi A."/>
        </authorList>
    </citation>
    <scope>NUCLEOTIDE SEQUENCE [LARGE SCALE GENOMIC DNA]</scope>
    <source>
        <strain evidence="2">USDA-D6B2</strain>
    </source>
</reference>
<feature type="compositionally biased region" description="Gly residues" evidence="1">
    <location>
        <begin position="163"/>
        <end position="174"/>
    </location>
</feature>
<dbReference type="RefSeq" id="XP_067713556.1">
    <property type="nucleotide sequence ID" value="XM_067857455.1"/>
</dbReference>
<dbReference type="Proteomes" id="UP001497744">
    <property type="component" value="Unassembled WGS sequence"/>
</dbReference>
<keyword evidence="3" id="KW-1185">Reference proteome</keyword>
<proteinExistence type="predicted"/>
<protein>
    <submittedName>
        <fullName evidence="2">Uncharacterized protein</fullName>
    </submittedName>
</protein>
<dbReference type="AlphaFoldDB" id="A0AAV4LPR3"/>
<comment type="caution">
    <text evidence="2">The sequence shown here is derived from an EMBL/GenBank/DDBJ whole genome shotgun (WGS) entry which is preliminary data.</text>
</comment>